<feature type="domain" description="GH16" evidence="4">
    <location>
        <begin position="289"/>
        <end position="588"/>
    </location>
</feature>
<evidence type="ECO:0000259" key="4">
    <source>
        <dbReference type="PROSITE" id="PS51762"/>
    </source>
</evidence>
<dbReference type="GO" id="GO:0005975">
    <property type="term" value="P:carbohydrate metabolic process"/>
    <property type="evidence" value="ECO:0007669"/>
    <property type="project" value="InterPro"/>
</dbReference>
<dbReference type="EMBL" id="JAACJP010000010">
    <property type="protein sequence ID" value="KAF5381646.1"/>
    <property type="molecule type" value="Genomic_DNA"/>
</dbReference>
<comment type="similarity">
    <text evidence="1">Belongs to the glycosyl hydrolase 16 family.</text>
</comment>
<feature type="region of interest" description="Disordered" evidence="2">
    <location>
        <begin position="1"/>
        <end position="52"/>
    </location>
</feature>
<protein>
    <recommendedName>
        <fullName evidence="4">GH16 domain-containing protein</fullName>
    </recommendedName>
</protein>
<feature type="compositionally biased region" description="Pro residues" evidence="2">
    <location>
        <begin position="13"/>
        <end position="25"/>
    </location>
</feature>
<evidence type="ECO:0000313" key="5">
    <source>
        <dbReference type="EMBL" id="KAF5381646.1"/>
    </source>
</evidence>
<dbReference type="GO" id="GO:0004553">
    <property type="term" value="F:hydrolase activity, hydrolyzing O-glycosyl compounds"/>
    <property type="evidence" value="ECO:0007669"/>
    <property type="project" value="InterPro"/>
</dbReference>
<dbReference type="Gene3D" id="2.60.120.200">
    <property type="match status" value="1"/>
</dbReference>
<dbReference type="PANTHER" id="PTHR10963">
    <property type="entry name" value="GLYCOSYL HYDROLASE-RELATED"/>
    <property type="match status" value="1"/>
</dbReference>
<feature type="region of interest" description="Disordered" evidence="2">
    <location>
        <begin position="122"/>
        <end position="192"/>
    </location>
</feature>
<dbReference type="Pfam" id="PF00722">
    <property type="entry name" value="Glyco_hydro_16"/>
    <property type="match status" value="1"/>
</dbReference>
<evidence type="ECO:0000256" key="2">
    <source>
        <dbReference type="SAM" id="MobiDB-lite"/>
    </source>
</evidence>
<dbReference type="SUPFAM" id="SSF49899">
    <property type="entry name" value="Concanavalin A-like lectins/glucanases"/>
    <property type="match status" value="1"/>
</dbReference>
<feature type="region of interest" description="Disordered" evidence="2">
    <location>
        <begin position="313"/>
        <end position="375"/>
    </location>
</feature>
<dbReference type="OrthoDB" id="4781at2759"/>
<gene>
    <name evidence="5" type="ORF">D9615_005483</name>
</gene>
<dbReference type="PROSITE" id="PS51762">
    <property type="entry name" value="GH16_2"/>
    <property type="match status" value="1"/>
</dbReference>
<keyword evidence="3" id="KW-0472">Membrane</keyword>
<dbReference type="AlphaFoldDB" id="A0A8H5HDQ3"/>
<feature type="compositionally biased region" description="Basic and acidic residues" evidence="2">
    <location>
        <begin position="162"/>
        <end position="181"/>
    </location>
</feature>
<feature type="compositionally biased region" description="Low complexity" evidence="2">
    <location>
        <begin position="340"/>
        <end position="375"/>
    </location>
</feature>
<name>A0A8H5HDQ3_9AGAR</name>
<feature type="compositionally biased region" description="Low complexity" evidence="2">
    <location>
        <begin position="122"/>
        <end position="149"/>
    </location>
</feature>
<reference evidence="5 6" key="1">
    <citation type="journal article" date="2020" name="ISME J.">
        <title>Uncovering the hidden diversity of litter-decomposition mechanisms in mushroom-forming fungi.</title>
        <authorList>
            <person name="Floudas D."/>
            <person name="Bentzer J."/>
            <person name="Ahren D."/>
            <person name="Johansson T."/>
            <person name="Persson P."/>
            <person name="Tunlid A."/>
        </authorList>
    </citation>
    <scope>NUCLEOTIDE SEQUENCE [LARGE SCALE GENOMIC DNA]</scope>
    <source>
        <strain evidence="5 6">CBS 661.87</strain>
    </source>
</reference>
<keyword evidence="6" id="KW-1185">Reference proteome</keyword>
<evidence type="ECO:0000256" key="1">
    <source>
        <dbReference type="ARBA" id="ARBA00006865"/>
    </source>
</evidence>
<accession>A0A8H5HDQ3</accession>
<dbReference type="PANTHER" id="PTHR10963:SF55">
    <property type="entry name" value="GLYCOSIDE HYDROLASE FAMILY 16 PROTEIN"/>
    <property type="match status" value="1"/>
</dbReference>
<proteinExistence type="inferred from homology"/>
<evidence type="ECO:0000313" key="6">
    <source>
        <dbReference type="Proteomes" id="UP000565441"/>
    </source>
</evidence>
<feature type="transmembrane region" description="Helical" evidence="3">
    <location>
        <begin position="199"/>
        <end position="223"/>
    </location>
</feature>
<keyword evidence="3" id="KW-0812">Transmembrane</keyword>
<evidence type="ECO:0000256" key="3">
    <source>
        <dbReference type="SAM" id="Phobius"/>
    </source>
</evidence>
<sequence length="653" mass="70695">MPSEPYGSLSEPLAPPRPSPAPPRPSSARTPPSAFPFQAYPGNPDPLPYSYSRRRSSLESLANGIPAYAYSSYVYPDQPAVIPRSGSLSDFHKPVNSEPVPVAAPPLPIFRPPFLSPASRPSSSLWSWTPPDPTSSSPALPLSNSRSNLQLHRPPLPSTLLIRDDADKNNSTRGDDEKASVGDDTPTQRRATTLPRDRAAWWLTFACLLLGAAGSALLCWTGIRDVKTGMLDESKLCLVLDEDFSSGALNKNVWQKEVEAGGFGNGEFQLTTASDRNIYFKNGQLYIMPTLTRNVVPDFDKDGKTYELEGCTATVPRAPAPPVPSSNSTGHGNGNGNGTTTGSHGNGHRNTTTTTNENANGKRAPAPANSTSAATGNACRAVTDYARGSVINPVMSGRISTKGKVGIKYGRVEVKAKIGRGDWLWPAVWMLPENNTYGAWPLSGEIDILEARGNAPSYPAQGVNYVRSSVNFGLDDSLVPITVPGGAQPAPLKKQLYGWYALKRTAFDKAFHTYTVEWDKNFIRFWVDSRVRSVLDIRVPAGTGDKGKQTKGGNGKGSFWHRGDFPATAQNATTGGVVVVQNPWEAGSAAAPFDQRFYLIIDLAVGGTSGWFPDKLGDKPWYDGSATAMRDFTRAQDKWYQTWPEHPDDRLVL</sequence>
<keyword evidence="3" id="KW-1133">Transmembrane helix</keyword>
<dbReference type="InterPro" id="IPR000757">
    <property type="entry name" value="Beta-glucanase-like"/>
</dbReference>
<organism evidence="5 6">
    <name type="scientific">Tricholomella constricta</name>
    <dbReference type="NCBI Taxonomy" id="117010"/>
    <lineage>
        <taxon>Eukaryota</taxon>
        <taxon>Fungi</taxon>
        <taxon>Dikarya</taxon>
        <taxon>Basidiomycota</taxon>
        <taxon>Agaricomycotina</taxon>
        <taxon>Agaricomycetes</taxon>
        <taxon>Agaricomycetidae</taxon>
        <taxon>Agaricales</taxon>
        <taxon>Tricholomatineae</taxon>
        <taxon>Lyophyllaceae</taxon>
        <taxon>Tricholomella</taxon>
    </lineage>
</organism>
<dbReference type="InterPro" id="IPR013320">
    <property type="entry name" value="ConA-like_dom_sf"/>
</dbReference>
<comment type="caution">
    <text evidence="5">The sequence shown here is derived from an EMBL/GenBank/DDBJ whole genome shotgun (WGS) entry which is preliminary data.</text>
</comment>
<dbReference type="Proteomes" id="UP000565441">
    <property type="component" value="Unassembled WGS sequence"/>
</dbReference>
<feature type="compositionally biased region" description="Low complexity" evidence="2">
    <location>
        <begin position="26"/>
        <end position="36"/>
    </location>
</feature>
<dbReference type="InterPro" id="IPR050546">
    <property type="entry name" value="Glycosyl_Hydrlase_16"/>
</dbReference>